<dbReference type="InterPro" id="IPR019673">
    <property type="entry name" value="Spore_germination_GerPC"/>
</dbReference>
<evidence type="ECO:0000313" key="3">
    <source>
        <dbReference type="EMBL" id="MFD1223765.1"/>
    </source>
</evidence>
<dbReference type="RefSeq" id="WP_345587820.1">
    <property type="nucleotide sequence ID" value="NZ_BAABJG010000014.1"/>
</dbReference>
<protein>
    <submittedName>
        <fullName evidence="3">Spore germination protein GerPC</fullName>
    </submittedName>
</protein>
<organism evidence="3 4">
    <name type="scientific">Paenibacillus vulneris</name>
    <dbReference type="NCBI Taxonomy" id="1133364"/>
    <lineage>
        <taxon>Bacteria</taxon>
        <taxon>Bacillati</taxon>
        <taxon>Bacillota</taxon>
        <taxon>Bacilli</taxon>
        <taxon>Bacillales</taxon>
        <taxon>Paenibacillaceae</taxon>
        <taxon>Paenibacillus</taxon>
    </lineage>
</organism>
<dbReference type="Proteomes" id="UP001597180">
    <property type="component" value="Unassembled WGS sequence"/>
</dbReference>
<gene>
    <name evidence="3" type="primary">gerPC</name>
    <name evidence="3" type="ORF">ACFQ4B_26945</name>
</gene>
<reference evidence="4" key="1">
    <citation type="journal article" date="2019" name="Int. J. Syst. Evol. Microbiol.">
        <title>The Global Catalogue of Microorganisms (GCM) 10K type strain sequencing project: providing services to taxonomists for standard genome sequencing and annotation.</title>
        <authorList>
            <consortium name="The Broad Institute Genomics Platform"/>
            <consortium name="The Broad Institute Genome Sequencing Center for Infectious Disease"/>
            <person name="Wu L."/>
            <person name="Ma J."/>
        </authorList>
    </citation>
    <scope>NUCLEOTIDE SEQUENCE [LARGE SCALE GENOMIC DNA]</scope>
    <source>
        <strain evidence="4">CCUG 53270</strain>
    </source>
</reference>
<dbReference type="Pfam" id="PF10737">
    <property type="entry name" value="GerPC"/>
    <property type="match status" value="1"/>
</dbReference>
<feature type="region of interest" description="Disordered" evidence="2">
    <location>
        <begin position="89"/>
        <end position="130"/>
    </location>
</feature>
<keyword evidence="4" id="KW-1185">Reference proteome</keyword>
<evidence type="ECO:0000256" key="2">
    <source>
        <dbReference type="SAM" id="MobiDB-lite"/>
    </source>
</evidence>
<accession>A0ABW3UVZ1</accession>
<feature type="coiled-coil region" evidence="1">
    <location>
        <begin position="26"/>
        <end position="60"/>
    </location>
</feature>
<keyword evidence="1" id="KW-0175">Coiled coil</keyword>
<dbReference type="EMBL" id="JBHTLU010000036">
    <property type="protein sequence ID" value="MFD1223765.1"/>
    <property type="molecule type" value="Genomic_DNA"/>
</dbReference>
<sequence>MYYLSPEMMRYLQQVNECLQYQNQQIQQLNDYIQYQNEQIKQLNDKMDGLMKEISDMKKKPSSEPSMVRNEYKFDLLKVERLEGTLNIGINPNAKDSDSSIDEYSVGQSVSTPSSDDTGSSPDYEGVQSQVDDYFSSDAYRALEYYEQMYQNPLDEPYRKFIIEDVKKQIDKRIQYYMAKMGPDRNHNAIFEEVKRDIERTFEAFIKNLPRRDGGV</sequence>
<feature type="compositionally biased region" description="Low complexity" evidence="2">
    <location>
        <begin position="109"/>
        <end position="123"/>
    </location>
</feature>
<evidence type="ECO:0000313" key="4">
    <source>
        <dbReference type="Proteomes" id="UP001597180"/>
    </source>
</evidence>
<evidence type="ECO:0000256" key="1">
    <source>
        <dbReference type="SAM" id="Coils"/>
    </source>
</evidence>
<comment type="caution">
    <text evidence="3">The sequence shown here is derived from an EMBL/GenBank/DDBJ whole genome shotgun (WGS) entry which is preliminary data.</text>
</comment>
<name>A0ABW3UVZ1_9BACL</name>
<proteinExistence type="predicted"/>